<dbReference type="GO" id="GO:0006532">
    <property type="term" value="P:aspartate biosynthetic process"/>
    <property type="evidence" value="ECO:0007669"/>
    <property type="project" value="TreeGrafter"/>
</dbReference>
<dbReference type="EC" id="2.6.1.1" evidence="7"/>
<dbReference type="GO" id="GO:0005829">
    <property type="term" value="C:cytosol"/>
    <property type="evidence" value="ECO:0007669"/>
    <property type="project" value="TreeGrafter"/>
</dbReference>
<comment type="caution">
    <text evidence="9">The sequence shown here is derived from an EMBL/GenBank/DDBJ whole genome shotgun (WGS) entry which is preliminary data.</text>
</comment>
<keyword evidence="6" id="KW-0663">Pyridoxal phosphate</keyword>
<dbReference type="SUPFAM" id="SSF53383">
    <property type="entry name" value="PLP-dependent transferases"/>
    <property type="match status" value="1"/>
</dbReference>
<dbReference type="PANTHER" id="PTHR11879">
    <property type="entry name" value="ASPARTATE AMINOTRANSFERASE"/>
    <property type="match status" value="1"/>
</dbReference>
<evidence type="ECO:0000256" key="5">
    <source>
        <dbReference type="ARBA" id="ARBA00022679"/>
    </source>
</evidence>
<dbReference type="InterPro" id="IPR015422">
    <property type="entry name" value="PyrdxlP-dep_Trfase_small"/>
</dbReference>
<dbReference type="PRINTS" id="PR00799">
    <property type="entry name" value="TRANSAMINASE"/>
</dbReference>
<keyword evidence="4 7" id="KW-0032">Aminotransferase</keyword>
<dbReference type="InterPro" id="IPR004839">
    <property type="entry name" value="Aminotransferase_I/II_large"/>
</dbReference>
<name>A0A9W4UUV7_9PLEO</name>
<dbReference type="GO" id="GO:0030170">
    <property type="term" value="F:pyridoxal phosphate binding"/>
    <property type="evidence" value="ECO:0007669"/>
    <property type="project" value="InterPro"/>
</dbReference>
<dbReference type="InterPro" id="IPR000796">
    <property type="entry name" value="Asp_trans"/>
</dbReference>
<dbReference type="Pfam" id="PF00155">
    <property type="entry name" value="Aminotran_1_2"/>
    <property type="match status" value="1"/>
</dbReference>
<evidence type="ECO:0000313" key="9">
    <source>
        <dbReference type="EMBL" id="CAI6340798.1"/>
    </source>
</evidence>
<dbReference type="Gene3D" id="3.40.640.10">
    <property type="entry name" value="Type I PLP-dependent aspartate aminotransferase-like (Major domain)"/>
    <property type="match status" value="1"/>
</dbReference>
<dbReference type="FunFam" id="3.40.640.10:FF:000064">
    <property type="entry name" value="Aspartate aminotransferase"/>
    <property type="match status" value="1"/>
</dbReference>
<evidence type="ECO:0000256" key="3">
    <source>
        <dbReference type="ARBA" id="ARBA00011738"/>
    </source>
</evidence>
<dbReference type="CDD" id="cd00609">
    <property type="entry name" value="AAT_like"/>
    <property type="match status" value="1"/>
</dbReference>
<comment type="cofactor">
    <cofactor evidence="1">
        <name>pyridoxal 5'-phosphate</name>
        <dbReference type="ChEBI" id="CHEBI:597326"/>
    </cofactor>
</comment>
<sequence>MMTAFTSTTVPEAPEDPLFSVMVAFRNDSSEKKIDLSIGAYRDNQEKVWILPVVKKATATTAMSPDYNHEYLPIIGLARFIKAAQRVCLGNSSDVIKDNRITSLQTISGTGALHLGALFLSKFYRPDGSNNTPTVYMSSPTWSNHPQIFKLAGLPTATYRYFNASTRSLDFDGMLTDLAAAPPKSIILLHACAHNPTGIDPNPRQWEQIATIMAERHHFAFFDSAYQGFASGSLDRDAIALRLFASYGLEMCIAQSFAKNCGIYGQRVGCFHFITSPATEADTLETVTRIGSQLTALQRACISNPPAYGAHVVSLILNTPDLFEEWEEDLRVMSGRIMHMRQQLRIKLEALGTPGSWHHITEQIGMFSYTGLTTDQCLQMREMHIYMPLNGRISMAGLNLKNLDYFVKSMDRVVRETEGFSKVVNGK</sequence>
<dbReference type="NCBIfam" id="NF006719">
    <property type="entry name" value="PRK09257.1"/>
    <property type="match status" value="1"/>
</dbReference>
<evidence type="ECO:0000256" key="7">
    <source>
        <dbReference type="RuleBase" id="RU000480"/>
    </source>
</evidence>
<organism evidence="9 10">
    <name type="scientific">Periconia digitata</name>
    <dbReference type="NCBI Taxonomy" id="1303443"/>
    <lineage>
        <taxon>Eukaryota</taxon>
        <taxon>Fungi</taxon>
        <taxon>Dikarya</taxon>
        <taxon>Ascomycota</taxon>
        <taxon>Pezizomycotina</taxon>
        <taxon>Dothideomycetes</taxon>
        <taxon>Pleosporomycetidae</taxon>
        <taxon>Pleosporales</taxon>
        <taxon>Massarineae</taxon>
        <taxon>Periconiaceae</taxon>
        <taxon>Periconia</taxon>
    </lineage>
</organism>
<feature type="domain" description="Aminotransferase class I/classII large" evidence="8">
    <location>
        <begin position="32"/>
        <end position="409"/>
    </location>
</feature>
<dbReference type="InterPro" id="IPR004838">
    <property type="entry name" value="NHTrfase_class1_PyrdxlP-BS"/>
</dbReference>
<gene>
    <name evidence="9" type="ORF">PDIGIT_LOCUS13983</name>
</gene>
<comment type="miscellaneous">
    <text evidence="7">In eukaryotes there are cytoplasmic, mitochondrial and chloroplastic isozymes.</text>
</comment>
<comment type="subunit">
    <text evidence="3 7">Homodimer.</text>
</comment>
<proteinExistence type="inferred from homology"/>
<dbReference type="GO" id="GO:0004069">
    <property type="term" value="F:L-aspartate:2-oxoglutarate aminotransferase activity"/>
    <property type="evidence" value="ECO:0007669"/>
    <property type="project" value="UniProtKB-EC"/>
</dbReference>
<dbReference type="Proteomes" id="UP001152607">
    <property type="component" value="Unassembled WGS sequence"/>
</dbReference>
<dbReference type="EMBL" id="CAOQHR010000011">
    <property type="protein sequence ID" value="CAI6340798.1"/>
    <property type="molecule type" value="Genomic_DNA"/>
</dbReference>
<dbReference type="Gene3D" id="3.90.1150.10">
    <property type="entry name" value="Aspartate Aminotransferase, domain 1"/>
    <property type="match status" value="1"/>
</dbReference>
<dbReference type="OrthoDB" id="6752799at2759"/>
<keyword evidence="10" id="KW-1185">Reference proteome</keyword>
<evidence type="ECO:0000256" key="6">
    <source>
        <dbReference type="ARBA" id="ARBA00022898"/>
    </source>
</evidence>
<dbReference type="InterPro" id="IPR015424">
    <property type="entry name" value="PyrdxlP-dep_Trfase"/>
</dbReference>
<evidence type="ECO:0000259" key="8">
    <source>
        <dbReference type="Pfam" id="PF00155"/>
    </source>
</evidence>
<dbReference type="PANTHER" id="PTHR11879:SF55">
    <property type="entry name" value="GLUTAMATE OXALOACETATE TRANSAMINASE 1, ISOFORM B"/>
    <property type="match status" value="1"/>
</dbReference>
<comment type="similarity">
    <text evidence="2">Belongs to the class-I pyridoxal-phosphate-dependent aminotransferase family.</text>
</comment>
<dbReference type="AlphaFoldDB" id="A0A9W4UUV7"/>
<evidence type="ECO:0000256" key="4">
    <source>
        <dbReference type="ARBA" id="ARBA00022576"/>
    </source>
</evidence>
<evidence type="ECO:0000256" key="2">
    <source>
        <dbReference type="ARBA" id="ARBA00007441"/>
    </source>
</evidence>
<reference evidence="9" key="1">
    <citation type="submission" date="2023-01" db="EMBL/GenBank/DDBJ databases">
        <authorList>
            <person name="Van Ghelder C."/>
            <person name="Rancurel C."/>
        </authorList>
    </citation>
    <scope>NUCLEOTIDE SEQUENCE</scope>
    <source>
        <strain evidence="9">CNCM I-4278</strain>
    </source>
</reference>
<dbReference type="InterPro" id="IPR015421">
    <property type="entry name" value="PyrdxlP-dep_Trfase_major"/>
</dbReference>
<protein>
    <recommendedName>
        <fullName evidence="7">Aspartate aminotransferase</fullName>
        <ecNumber evidence="7">2.6.1.1</ecNumber>
    </recommendedName>
</protein>
<evidence type="ECO:0000313" key="10">
    <source>
        <dbReference type="Proteomes" id="UP001152607"/>
    </source>
</evidence>
<evidence type="ECO:0000256" key="1">
    <source>
        <dbReference type="ARBA" id="ARBA00001933"/>
    </source>
</evidence>
<comment type="catalytic activity">
    <reaction evidence="7">
        <text>L-aspartate + 2-oxoglutarate = oxaloacetate + L-glutamate</text>
        <dbReference type="Rhea" id="RHEA:21824"/>
        <dbReference type="ChEBI" id="CHEBI:16452"/>
        <dbReference type="ChEBI" id="CHEBI:16810"/>
        <dbReference type="ChEBI" id="CHEBI:29985"/>
        <dbReference type="ChEBI" id="CHEBI:29991"/>
        <dbReference type="EC" id="2.6.1.1"/>
    </reaction>
</comment>
<keyword evidence="5 7" id="KW-0808">Transferase</keyword>
<dbReference type="PROSITE" id="PS00105">
    <property type="entry name" value="AA_TRANSFER_CLASS_1"/>
    <property type="match status" value="1"/>
</dbReference>
<accession>A0A9W4UUV7</accession>